<keyword evidence="3" id="KW-1185">Reference proteome</keyword>
<protein>
    <recommendedName>
        <fullName evidence="4">Divergent polysaccharide deacetylase</fullName>
    </recommendedName>
</protein>
<evidence type="ECO:0000256" key="1">
    <source>
        <dbReference type="SAM" id="MobiDB-lite"/>
    </source>
</evidence>
<dbReference type="Proteomes" id="UP000709466">
    <property type="component" value="Unassembled WGS sequence"/>
</dbReference>
<proteinExistence type="predicted"/>
<accession>A0ABX0W1I3</accession>
<comment type="caution">
    <text evidence="2">The sequence shown here is derived from an EMBL/GenBank/DDBJ whole genome shotgun (WGS) entry which is preliminary data.</text>
</comment>
<evidence type="ECO:0000313" key="2">
    <source>
        <dbReference type="EMBL" id="NIY73366.1"/>
    </source>
</evidence>
<reference evidence="2 3" key="1">
    <citation type="submission" date="2020-03" db="EMBL/GenBank/DDBJ databases">
        <title>Bacterial isolates of synthetic phycosphere.</title>
        <authorList>
            <person name="Fu H."/>
            <person name="Moran M.A."/>
        </authorList>
    </citation>
    <scope>NUCLEOTIDE SEQUENCE [LARGE SCALE GENOMIC DNA]</scope>
    <source>
        <strain evidence="2 3">HF1</strain>
    </source>
</reference>
<dbReference type="EMBL" id="JAATOP010000009">
    <property type="protein sequence ID" value="NIY73366.1"/>
    <property type="molecule type" value="Genomic_DNA"/>
</dbReference>
<feature type="region of interest" description="Disordered" evidence="1">
    <location>
        <begin position="191"/>
        <end position="234"/>
    </location>
</feature>
<sequence>MLRGLLGGAAVGAIVAGLGLAAASLFVSVPISNEAPQVEDTTTLAPEVAMPAEPTLEVEPVTGIQIEAPMLAPPPTETEAEVEETPDLTLSADKPQVDASLGMELDAPTVNSDPAVSATDEDPVLPSPLAAAPQTPPNESDLSVSTESAVPVIVEMPEEDMPAAEAETAAGAVPSTDDTPLPDMAVDRPAAEAPEAAPEASTVPSVAMPAPEPNAPAVPRERPSSIQVGGNSMPGNAGGVVIRRLVDDTPATDTATEAAPSAMSEALVAYSIPFTDPLEMPKLSIILIDEGALPDGPTLVRSIPFDVTVAIPMSDENAAQKMRDYRAAGIEVVAIADLPAGASAGDAATSMEATFNTLPETVALLDIGIDGAQPSRQATEAVLSRLDADGRGYISGLDGLGSGLRLADTFDVPAVEIARDLDSNGQDATVIRRFLDFAAFQTRQQDGAVLLARIRAETISALTLWATANRASQVALAPVSAILLEQD</sequence>
<evidence type="ECO:0008006" key="4">
    <source>
        <dbReference type="Google" id="ProtNLM"/>
    </source>
</evidence>
<gene>
    <name evidence="2" type="ORF">HCZ30_13105</name>
</gene>
<feature type="compositionally biased region" description="Low complexity" evidence="1">
    <location>
        <begin position="191"/>
        <end position="200"/>
    </location>
</feature>
<feature type="compositionally biased region" description="Polar residues" evidence="1">
    <location>
        <begin position="224"/>
        <end position="234"/>
    </location>
</feature>
<feature type="region of interest" description="Disordered" evidence="1">
    <location>
        <begin position="106"/>
        <end position="145"/>
    </location>
</feature>
<dbReference type="InterPro" id="IPR011330">
    <property type="entry name" value="Glyco_hydro/deAcase_b/a-brl"/>
</dbReference>
<dbReference type="Pfam" id="PF04748">
    <property type="entry name" value="Polysacc_deac_2"/>
    <property type="match status" value="1"/>
</dbReference>
<dbReference type="Gene3D" id="3.20.20.370">
    <property type="entry name" value="Glycoside hydrolase/deacetylase"/>
    <property type="match status" value="1"/>
</dbReference>
<name>A0ABX0W1I3_9RHOB</name>
<dbReference type="InterPro" id="IPR006837">
    <property type="entry name" value="Divergent_DAC"/>
</dbReference>
<dbReference type="RefSeq" id="WP_167638754.1">
    <property type="nucleotide sequence ID" value="NZ_JAATOP010000009.1"/>
</dbReference>
<organism evidence="2 3">
    <name type="scientific">Marivivens donghaensis</name>
    <dbReference type="NCBI Taxonomy" id="1699413"/>
    <lineage>
        <taxon>Bacteria</taxon>
        <taxon>Pseudomonadati</taxon>
        <taxon>Pseudomonadota</taxon>
        <taxon>Alphaproteobacteria</taxon>
        <taxon>Rhodobacterales</taxon>
        <taxon>Paracoccaceae</taxon>
        <taxon>Marivivens group</taxon>
        <taxon>Marivivens</taxon>
    </lineage>
</organism>
<dbReference type="SUPFAM" id="SSF88713">
    <property type="entry name" value="Glycoside hydrolase/deacetylase"/>
    <property type="match status" value="1"/>
</dbReference>
<evidence type="ECO:0000313" key="3">
    <source>
        <dbReference type="Proteomes" id="UP000709466"/>
    </source>
</evidence>